<evidence type="ECO:0000313" key="3">
    <source>
        <dbReference type="Proteomes" id="UP000291116"/>
    </source>
</evidence>
<protein>
    <submittedName>
        <fullName evidence="2">Uncharacterized protein</fullName>
    </submittedName>
</protein>
<feature type="compositionally biased region" description="Basic and acidic residues" evidence="1">
    <location>
        <begin position="81"/>
        <end position="90"/>
    </location>
</feature>
<feature type="compositionally biased region" description="Polar residues" evidence="1">
    <location>
        <begin position="131"/>
        <end position="147"/>
    </location>
</feature>
<reference evidence="2 3" key="1">
    <citation type="submission" date="2019-01" db="EMBL/GenBank/DDBJ databases">
        <authorList>
            <person name="Ferrante I. M."/>
        </authorList>
    </citation>
    <scope>NUCLEOTIDE SEQUENCE [LARGE SCALE GENOMIC DNA]</scope>
    <source>
        <strain evidence="2 3">B856</strain>
    </source>
</reference>
<dbReference type="EMBL" id="CAACVS010000172">
    <property type="protein sequence ID" value="VEU38530.1"/>
    <property type="molecule type" value="Genomic_DNA"/>
</dbReference>
<evidence type="ECO:0000313" key="2">
    <source>
        <dbReference type="EMBL" id="VEU38530.1"/>
    </source>
</evidence>
<organism evidence="2 3">
    <name type="scientific">Pseudo-nitzschia multistriata</name>
    <dbReference type="NCBI Taxonomy" id="183589"/>
    <lineage>
        <taxon>Eukaryota</taxon>
        <taxon>Sar</taxon>
        <taxon>Stramenopiles</taxon>
        <taxon>Ochrophyta</taxon>
        <taxon>Bacillariophyta</taxon>
        <taxon>Bacillariophyceae</taxon>
        <taxon>Bacillariophycidae</taxon>
        <taxon>Bacillariales</taxon>
        <taxon>Bacillariaceae</taxon>
        <taxon>Pseudo-nitzschia</taxon>
    </lineage>
</organism>
<keyword evidence="3" id="KW-1185">Reference proteome</keyword>
<dbReference type="Proteomes" id="UP000291116">
    <property type="component" value="Unassembled WGS sequence"/>
</dbReference>
<gene>
    <name evidence="2" type="ORF">PSNMU_V1.4_AUG-EV-PASAV3_0053510</name>
</gene>
<evidence type="ECO:0000256" key="1">
    <source>
        <dbReference type="SAM" id="MobiDB-lite"/>
    </source>
</evidence>
<sequence length="227" mass="26196">MRFESQDFIMSQREWQENRRAKANDHSATKQDSSLSRDGTQYNASGSGLNRKQYGYSSQTKNIARDDSRSSTQKKNAVAQHEVRQDRRDEPDSDSDSDVDSRDESTPNVPSDFSKKELQELVRSRRRQKQDQSTQVGQSQEQRQTSTYSYHGYADKFRQESLDSFVAARNKVKESNRDLGVENTRGMDCLLLCMLPTNVWLGDFLSDSRGDVEKIQKQMLLSFRGER</sequence>
<feature type="compositionally biased region" description="Basic and acidic residues" evidence="1">
    <location>
        <begin position="113"/>
        <end position="123"/>
    </location>
</feature>
<dbReference type="AlphaFoldDB" id="A0A448Z946"/>
<feature type="compositionally biased region" description="Polar residues" evidence="1">
    <location>
        <begin position="30"/>
        <end position="62"/>
    </location>
</feature>
<name>A0A448Z946_9STRA</name>
<proteinExistence type="predicted"/>
<accession>A0A448Z946</accession>
<feature type="region of interest" description="Disordered" evidence="1">
    <location>
        <begin position="1"/>
        <end position="147"/>
    </location>
</feature>
<feature type="compositionally biased region" description="Basic and acidic residues" evidence="1">
    <location>
        <begin position="14"/>
        <end position="29"/>
    </location>
</feature>